<reference evidence="1 2" key="1">
    <citation type="journal article" date="2013" name="Curr. Biol.">
        <title>The Genome of the Foraminiferan Reticulomyxa filosa.</title>
        <authorList>
            <person name="Glockner G."/>
            <person name="Hulsmann N."/>
            <person name="Schleicher M."/>
            <person name="Noegel A.A."/>
            <person name="Eichinger L."/>
            <person name="Gallinger C."/>
            <person name="Pawlowski J."/>
            <person name="Sierra R."/>
            <person name="Euteneuer U."/>
            <person name="Pillet L."/>
            <person name="Moustafa A."/>
            <person name="Platzer M."/>
            <person name="Groth M."/>
            <person name="Szafranski K."/>
            <person name="Schliwa M."/>
        </authorList>
    </citation>
    <scope>NUCLEOTIDE SEQUENCE [LARGE SCALE GENOMIC DNA]</scope>
</reference>
<dbReference type="AlphaFoldDB" id="X6LAR2"/>
<proteinExistence type="predicted"/>
<name>X6LAR2_RETFI</name>
<gene>
    <name evidence="1" type="ORF">RFI_39284</name>
</gene>
<dbReference type="Proteomes" id="UP000023152">
    <property type="component" value="Unassembled WGS sequence"/>
</dbReference>
<sequence length="171" mass="20235">MSEEAFFKSLLEECISSFVPSSKSKNDDTESLVRMSQSKHPLEYVQEHLRMIREIIIDKKNLDHLNYHETFYMCDITDNLQYWMIIVEKESFVVCYENSRLLSHNILSSLQFFKLTHHNITPICLDTTKSVIVYTTDVNIVVLMGRRTRVPTTSFETYKKKIPSLFFFFLN</sequence>
<comment type="caution">
    <text evidence="1">The sequence shown here is derived from an EMBL/GenBank/DDBJ whole genome shotgun (WGS) entry which is preliminary data.</text>
</comment>
<protein>
    <submittedName>
        <fullName evidence="1">Uncharacterized protein</fullName>
    </submittedName>
</protein>
<dbReference type="EMBL" id="ASPP01047310">
    <property type="protein sequence ID" value="ETN98226.1"/>
    <property type="molecule type" value="Genomic_DNA"/>
</dbReference>
<keyword evidence="2" id="KW-1185">Reference proteome</keyword>
<organism evidence="1 2">
    <name type="scientific">Reticulomyxa filosa</name>
    <dbReference type="NCBI Taxonomy" id="46433"/>
    <lineage>
        <taxon>Eukaryota</taxon>
        <taxon>Sar</taxon>
        <taxon>Rhizaria</taxon>
        <taxon>Retaria</taxon>
        <taxon>Foraminifera</taxon>
        <taxon>Monothalamids</taxon>
        <taxon>Reticulomyxidae</taxon>
        <taxon>Reticulomyxa</taxon>
    </lineage>
</organism>
<evidence type="ECO:0000313" key="2">
    <source>
        <dbReference type="Proteomes" id="UP000023152"/>
    </source>
</evidence>
<evidence type="ECO:0000313" key="1">
    <source>
        <dbReference type="EMBL" id="ETN98226.1"/>
    </source>
</evidence>
<accession>X6LAR2</accession>